<protein>
    <submittedName>
        <fullName evidence="5">Alpha/beta fold hydrolase</fullName>
    </submittedName>
</protein>
<dbReference type="EMBL" id="WJPP01000002">
    <property type="protein sequence ID" value="MRH78036.1"/>
    <property type="molecule type" value="Genomic_DNA"/>
</dbReference>
<dbReference type="InterPro" id="IPR029058">
    <property type="entry name" value="AB_hydrolase_fold"/>
</dbReference>
<reference evidence="5 6" key="1">
    <citation type="submission" date="2019-11" db="EMBL/GenBank/DDBJ databases">
        <authorList>
            <person name="Zhang X.Y."/>
        </authorList>
    </citation>
    <scope>NUCLEOTIDE SEQUENCE [LARGE SCALE GENOMIC DNA]</scope>
    <source>
        <strain evidence="5 6">C176</strain>
    </source>
</reference>
<evidence type="ECO:0000259" key="4">
    <source>
        <dbReference type="Pfam" id="PF12697"/>
    </source>
</evidence>
<dbReference type="Pfam" id="PF12697">
    <property type="entry name" value="Abhydrolase_6"/>
    <property type="match status" value="1"/>
</dbReference>
<evidence type="ECO:0000256" key="1">
    <source>
        <dbReference type="ARBA" id="ARBA00010088"/>
    </source>
</evidence>
<feature type="signal peptide" evidence="3">
    <location>
        <begin position="1"/>
        <end position="19"/>
    </location>
</feature>
<dbReference type="InterPro" id="IPR050266">
    <property type="entry name" value="AB_hydrolase_sf"/>
</dbReference>
<dbReference type="SUPFAM" id="SSF53474">
    <property type="entry name" value="alpha/beta-Hydrolases"/>
    <property type="match status" value="1"/>
</dbReference>
<dbReference type="PRINTS" id="PR00793">
    <property type="entry name" value="PROAMNOPTASE"/>
</dbReference>
<sequence length="314" mass="34125">MFKLSLVLAALLWVSLITACASRTEEPMAYADSAAEGRFVTLPQGRLHAIVRGEGPDLIMIHGASGNARDFSFDLVDRMADEFRVIAFDRPGFGYSDSFGDALSPMQQAELLRSAALQLEVENPIILAHSYGGAVALAWALQAESEVAGLTLLAPASHPWPGELGLWYRLSASALGQHVILPMVARLAPRAFIERALPRAFRPNPVPEGYLDHLGVELTLRTSQLQINAQQVDSLRDHLVAMSPGYPALSLPIEIIHGTEDRTVGLQYHSERLAADVESAHLTRVEGMGHMPHHANPVLVANTIRRTAERAGSK</sequence>
<feature type="domain" description="AB hydrolase-1" evidence="4">
    <location>
        <begin position="58"/>
        <end position="302"/>
    </location>
</feature>
<dbReference type="PANTHER" id="PTHR43798">
    <property type="entry name" value="MONOACYLGLYCEROL LIPASE"/>
    <property type="match status" value="1"/>
</dbReference>
<comment type="caution">
    <text evidence="5">The sequence shown here is derived from an EMBL/GenBank/DDBJ whole genome shotgun (WGS) entry which is preliminary data.</text>
</comment>
<accession>A0A6N7QNM6</accession>
<feature type="chain" id="PRO_5026995808" evidence="3">
    <location>
        <begin position="20"/>
        <end position="314"/>
    </location>
</feature>
<dbReference type="Gene3D" id="3.40.50.1820">
    <property type="entry name" value="alpha/beta hydrolase"/>
    <property type="match status" value="1"/>
</dbReference>
<dbReference type="PANTHER" id="PTHR43798:SF33">
    <property type="entry name" value="HYDROLASE, PUTATIVE (AFU_ORTHOLOGUE AFUA_2G14860)-RELATED"/>
    <property type="match status" value="1"/>
</dbReference>
<evidence type="ECO:0000256" key="3">
    <source>
        <dbReference type="SAM" id="SignalP"/>
    </source>
</evidence>
<organism evidence="5 6">
    <name type="scientific">Spiribacter salilacus</name>
    <dbReference type="NCBI Taxonomy" id="2664894"/>
    <lineage>
        <taxon>Bacteria</taxon>
        <taxon>Pseudomonadati</taxon>
        <taxon>Pseudomonadota</taxon>
        <taxon>Gammaproteobacteria</taxon>
        <taxon>Chromatiales</taxon>
        <taxon>Ectothiorhodospiraceae</taxon>
        <taxon>Spiribacter</taxon>
    </lineage>
</organism>
<keyword evidence="3" id="KW-0732">Signal</keyword>
<evidence type="ECO:0000313" key="5">
    <source>
        <dbReference type="EMBL" id="MRH78036.1"/>
    </source>
</evidence>
<name>A0A6N7QNM6_9GAMM</name>
<dbReference type="InterPro" id="IPR002410">
    <property type="entry name" value="Peptidase_S33"/>
</dbReference>
<dbReference type="Proteomes" id="UP000433788">
    <property type="component" value="Unassembled WGS sequence"/>
</dbReference>
<dbReference type="InterPro" id="IPR000073">
    <property type="entry name" value="AB_hydrolase_1"/>
</dbReference>
<keyword evidence="6" id="KW-1185">Reference proteome</keyword>
<dbReference type="PROSITE" id="PS51257">
    <property type="entry name" value="PROKAR_LIPOPROTEIN"/>
    <property type="match status" value="1"/>
</dbReference>
<dbReference type="GO" id="GO:0006508">
    <property type="term" value="P:proteolysis"/>
    <property type="evidence" value="ECO:0007669"/>
    <property type="project" value="InterPro"/>
</dbReference>
<dbReference type="PRINTS" id="PR00111">
    <property type="entry name" value="ABHYDROLASE"/>
</dbReference>
<evidence type="ECO:0000313" key="6">
    <source>
        <dbReference type="Proteomes" id="UP000433788"/>
    </source>
</evidence>
<keyword evidence="2 5" id="KW-0378">Hydrolase</keyword>
<dbReference type="GO" id="GO:0016020">
    <property type="term" value="C:membrane"/>
    <property type="evidence" value="ECO:0007669"/>
    <property type="project" value="TreeGrafter"/>
</dbReference>
<comment type="similarity">
    <text evidence="1">Belongs to the peptidase S33 family.</text>
</comment>
<dbReference type="GO" id="GO:0008233">
    <property type="term" value="F:peptidase activity"/>
    <property type="evidence" value="ECO:0007669"/>
    <property type="project" value="InterPro"/>
</dbReference>
<gene>
    <name evidence="5" type="ORF">GH984_04890</name>
</gene>
<evidence type="ECO:0000256" key="2">
    <source>
        <dbReference type="ARBA" id="ARBA00022801"/>
    </source>
</evidence>
<dbReference type="AlphaFoldDB" id="A0A6N7QNM6"/>
<proteinExistence type="inferred from homology"/>